<evidence type="ECO:0000313" key="2">
    <source>
        <dbReference type="Proteomes" id="UP000007509"/>
    </source>
</evidence>
<dbReference type="EMBL" id="AKJY01000009">
    <property type="protein sequence ID" value="EJL75130.1"/>
    <property type="molecule type" value="Genomic_DNA"/>
</dbReference>
<keyword evidence="2" id="KW-1185">Reference proteome</keyword>
<comment type="caution">
    <text evidence="1">The sequence shown here is derived from an EMBL/GenBank/DDBJ whole genome shotgun (WGS) entry which is preliminary data.</text>
</comment>
<gene>
    <name evidence="1" type="ORF">PMI13_00607</name>
</gene>
<proteinExistence type="predicted"/>
<dbReference type="AlphaFoldDB" id="J2K4M5"/>
<accession>J2K4M5</accession>
<organism evidence="1 2">
    <name type="scientific">Chryseobacterium populi</name>
    <dbReference type="NCBI Taxonomy" id="1144316"/>
    <lineage>
        <taxon>Bacteria</taxon>
        <taxon>Pseudomonadati</taxon>
        <taxon>Bacteroidota</taxon>
        <taxon>Flavobacteriia</taxon>
        <taxon>Flavobacteriales</taxon>
        <taxon>Weeksellaceae</taxon>
        <taxon>Chryseobacterium group</taxon>
        <taxon>Chryseobacterium</taxon>
    </lineage>
</organism>
<name>J2K4M5_9FLAO</name>
<evidence type="ECO:0000313" key="1">
    <source>
        <dbReference type="EMBL" id="EJL75130.1"/>
    </source>
</evidence>
<dbReference type="Proteomes" id="UP000007509">
    <property type="component" value="Unassembled WGS sequence"/>
</dbReference>
<sequence>MSPERKPETVNPELILKHYNRYFLIFGLKIEEVI</sequence>
<reference evidence="1 2" key="1">
    <citation type="journal article" date="2012" name="J. Bacteriol.">
        <title>Twenty-one genome sequences from Pseudomonas species and 19 genome sequences from diverse bacteria isolated from the rhizosphere and endosphere of Populus deltoides.</title>
        <authorList>
            <person name="Brown S.D."/>
            <person name="Utturkar S.M."/>
            <person name="Klingeman D.M."/>
            <person name="Johnson C.M."/>
            <person name="Martin S.L."/>
            <person name="Land M.L."/>
            <person name="Lu T.Y."/>
            <person name="Schadt C.W."/>
            <person name="Doktycz M.J."/>
            <person name="Pelletier D.A."/>
        </authorList>
    </citation>
    <scope>NUCLEOTIDE SEQUENCE [LARGE SCALE GENOMIC DNA]</scope>
    <source>
        <strain evidence="1 2">CF314</strain>
    </source>
</reference>
<protein>
    <submittedName>
        <fullName evidence="1">Uncharacterized protein</fullName>
    </submittedName>
</protein>